<accession>A0A0F9R1J3</accession>
<gene>
    <name evidence="2" type="ORF">LCGC14_0651230</name>
</gene>
<reference evidence="2" key="1">
    <citation type="journal article" date="2015" name="Nature">
        <title>Complex archaea that bridge the gap between prokaryotes and eukaryotes.</title>
        <authorList>
            <person name="Spang A."/>
            <person name="Saw J.H."/>
            <person name="Jorgensen S.L."/>
            <person name="Zaremba-Niedzwiedzka K."/>
            <person name="Martijn J."/>
            <person name="Lind A.E."/>
            <person name="van Eijk R."/>
            <person name="Schleper C."/>
            <person name="Guy L."/>
            <person name="Ettema T.J."/>
        </authorList>
    </citation>
    <scope>NUCLEOTIDE SEQUENCE</scope>
</reference>
<proteinExistence type="predicted"/>
<protein>
    <submittedName>
        <fullName evidence="2">Uncharacterized protein</fullName>
    </submittedName>
</protein>
<feature type="transmembrane region" description="Helical" evidence="1">
    <location>
        <begin position="81"/>
        <end position="98"/>
    </location>
</feature>
<evidence type="ECO:0000313" key="2">
    <source>
        <dbReference type="EMBL" id="KKN48624.1"/>
    </source>
</evidence>
<dbReference type="AlphaFoldDB" id="A0A0F9R1J3"/>
<keyword evidence="1" id="KW-1133">Transmembrane helix</keyword>
<sequence>MQLIFIIFLIAVFFLSIIISHNKNSKALGGIAIIIAIIIGAISLFDGIDLKIGTNSTLNDDNRSITNVDIYEPVDPNFSRAIGLMFFIVVFYLAWILSTKENE</sequence>
<comment type="caution">
    <text evidence="2">The sequence shown here is derived from an EMBL/GenBank/DDBJ whole genome shotgun (WGS) entry which is preliminary data.</text>
</comment>
<organism evidence="2">
    <name type="scientific">marine sediment metagenome</name>
    <dbReference type="NCBI Taxonomy" id="412755"/>
    <lineage>
        <taxon>unclassified sequences</taxon>
        <taxon>metagenomes</taxon>
        <taxon>ecological metagenomes</taxon>
    </lineage>
</organism>
<evidence type="ECO:0000256" key="1">
    <source>
        <dbReference type="SAM" id="Phobius"/>
    </source>
</evidence>
<name>A0A0F9R1J3_9ZZZZ</name>
<feature type="transmembrane region" description="Helical" evidence="1">
    <location>
        <begin position="30"/>
        <end position="48"/>
    </location>
</feature>
<keyword evidence="1" id="KW-0472">Membrane</keyword>
<keyword evidence="1" id="KW-0812">Transmembrane</keyword>
<dbReference type="EMBL" id="LAZR01001213">
    <property type="protein sequence ID" value="KKN48624.1"/>
    <property type="molecule type" value="Genomic_DNA"/>
</dbReference>